<gene>
    <name evidence="2" type="ORF">DERYTH_LOCUS12814</name>
</gene>
<organism evidence="2 3">
    <name type="scientific">Dentiscutata erythropus</name>
    <dbReference type="NCBI Taxonomy" id="1348616"/>
    <lineage>
        <taxon>Eukaryota</taxon>
        <taxon>Fungi</taxon>
        <taxon>Fungi incertae sedis</taxon>
        <taxon>Mucoromycota</taxon>
        <taxon>Glomeromycotina</taxon>
        <taxon>Glomeromycetes</taxon>
        <taxon>Diversisporales</taxon>
        <taxon>Gigasporaceae</taxon>
        <taxon>Dentiscutata</taxon>
    </lineage>
</organism>
<dbReference type="Proteomes" id="UP000789405">
    <property type="component" value="Unassembled WGS sequence"/>
</dbReference>
<feature type="region of interest" description="Disordered" evidence="1">
    <location>
        <begin position="26"/>
        <end position="73"/>
    </location>
</feature>
<evidence type="ECO:0000256" key="1">
    <source>
        <dbReference type="SAM" id="MobiDB-lite"/>
    </source>
</evidence>
<evidence type="ECO:0000313" key="3">
    <source>
        <dbReference type="Proteomes" id="UP000789405"/>
    </source>
</evidence>
<accession>A0A9N9N214</accession>
<feature type="non-terminal residue" evidence="2">
    <location>
        <position position="73"/>
    </location>
</feature>
<dbReference type="EMBL" id="CAJVPY010008599">
    <property type="protein sequence ID" value="CAG8698206.1"/>
    <property type="molecule type" value="Genomic_DNA"/>
</dbReference>
<sequence>MNNKPQIILPSTPLLEVDENKEYLTRRREKSKQIMREKRAMESDEQRDKRKSRNALNMHRKRASETPDEKLNQ</sequence>
<feature type="compositionally biased region" description="Basic residues" evidence="1">
    <location>
        <begin position="49"/>
        <end position="62"/>
    </location>
</feature>
<protein>
    <submittedName>
        <fullName evidence="2">24744_t:CDS:1</fullName>
    </submittedName>
</protein>
<feature type="compositionally biased region" description="Basic and acidic residues" evidence="1">
    <location>
        <begin position="26"/>
        <end position="48"/>
    </location>
</feature>
<dbReference type="AlphaFoldDB" id="A0A9N9N214"/>
<feature type="compositionally biased region" description="Basic and acidic residues" evidence="1">
    <location>
        <begin position="63"/>
        <end position="73"/>
    </location>
</feature>
<proteinExistence type="predicted"/>
<comment type="caution">
    <text evidence="2">The sequence shown here is derived from an EMBL/GenBank/DDBJ whole genome shotgun (WGS) entry which is preliminary data.</text>
</comment>
<reference evidence="2" key="1">
    <citation type="submission" date="2021-06" db="EMBL/GenBank/DDBJ databases">
        <authorList>
            <person name="Kallberg Y."/>
            <person name="Tangrot J."/>
            <person name="Rosling A."/>
        </authorList>
    </citation>
    <scope>NUCLEOTIDE SEQUENCE</scope>
    <source>
        <strain evidence="2">MA453B</strain>
    </source>
</reference>
<keyword evidence="3" id="KW-1185">Reference proteome</keyword>
<dbReference type="OrthoDB" id="2433031at2759"/>
<name>A0A9N9N214_9GLOM</name>
<evidence type="ECO:0000313" key="2">
    <source>
        <dbReference type="EMBL" id="CAG8698206.1"/>
    </source>
</evidence>